<keyword evidence="2" id="KW-1185">Reference proteome</keyword>
<dbReference type="EMBL" id="JAZHXI010000003">
    <property type="protein sequence ID" value="KAL2073703.1"/>
    <property type="molecule type" value="Genomic_DNA"/>
</dbReference>
<comment type="caution">
    <text evidence="1">The sequence shown here is derived from an EMBL/GenBank/DDBJ whole genome shotgun (WGS) entry which is preliminary data.</text>
</comment>
<reference evidence="1 2" key="1">
    <citation type="journal article" date="2024" name="Commun. Biol.">
        <title>Comparative genomic analysis of thermophilic fungi reveals convergent evolutionary adaptations and gene losses.</title>
        <authorList>
            <person name="Steindorff A.S."/>
            <person name="Aguilar-Pontes M.V."/>
            <person name="Robinson A.J."/>
            <person name="Andreopoulos B."/>
            <person name="LaButti K."/>
            <person name="Kuo A."/>
            <person name="Mondo S."/>
            <person name="Riley R."/>
            <person name="Otillar R."/>
            <person name="Haridas S."/>
            <person name="Lipzen A."/>
            <person name="Grimwood J."/>
            <person name="Schmutz J."/>
            <person name="Clum A."/>
            <person name="Reid I.D."/>
            <person name="Moisan M.C."/>
            <person name="Butler G."/>
            <person name="Nguyen T.T.M."/>
            <person name="Dewar K."/>
            <person name="Conant G."/>
            <person name="Drula E."/>
            <person name="Henrissat B."/>
            <person name="Hansel C."/>
            <person name="Singer S."/>
            <person name="Hutchinson M.I."/>
            <person name="de Vries R.P."/>
            <person name="Natvig D.O."/>
            <person name="Powell A.J."/>
            <person name="Tsang A."/>
            <person name="Grigoriev I.V."/>
        </authorList>
    </citation>
    <scope>NUCLEOTIDE SEQUENCE [LARGE SCALE GENOMIC DNA]</scope>
    <source>
        <strain evidence="1 2">CBS 494.80</strain>
    </source>
</reference>
<sequence length="110" mass="12920">MMMNGRCTQRGKEDWYWLSKQSMYKNDFLHRIPLHILDVRAQNGQYFAVSRKHFADSSSKSPVLQRPGKPPHYVRIEGQQALCQYRTMPTPKNYCARPFSHSSNLPMLEC</sequence>
<name>A0ABR4CWI1_9HELO</name>
<protein>
    <submittedName>
        <fullName evidence="1">Uncharacterized protein</fullName>
    </submittedName>
</protein>
<evidence type="ECO:0000313" key="1">
    <source>
        <dbReference type="EMBL" id="KAL2073703.1"/>
    </source>
</evidence>
<organism evidence="1 2">
    <name type="scientific">Oculimacula yallundae</name>
    <dbReference type="NCBI Taxonomy" id="86028"/>
    <lineage>
        <taxon>Eukaryota</taxon>
        <taxon>Fungi</taxon>
        <taxon>Dikarya</taxon>
        <taxon>Ascomycota</taxon>
        <taxon>Pezizomycotina</taxon>
        <taxon>Leotiomycetes</taxon>
        <taxon>Helotiales</taxon>
        <taxon>Ploettnerulaceae</taxon>
        <taxon>Oculimacula</taxon>
    </lineage>
</organism>
<proteinExistence type="predicted"/>
<evidence type="ECO:0000313" key="2">
    <source>
        <dbReference type="Proteomes" id="UP001595075"/>
    </source>
</evidence>
<gene>
    <name evidence="1" type="ORF">VTL71DRAFT_11029</name>
</gene>
<dbReference type="Proteomes" id="UP001595075">
    <property type="component" value="Unassembled WGS sequence"/>
</dbReference>
<accession>A0ABR4CWI1</accession>